<dbReference type="AlphaFoldDB" id="A1WWK8"/>
<name>A1WWK8_HALHL</name>
<dbReference type="SUPFAM" id="SSF56672">
    <property type="entry name" value="DNA/RNA polymerases"/>
    <property type="match status" value="1"/>
</dbReference>
<dbReference type="RefSeq" id="WP_011814092.1">
    <property type="nucleotide sequence ID" value="NC_008789.1"/>
</dbReference>
<proteinExistence type="predicted"/>
<dbReference type="Proteomes" id="UP000000647">
    <property type="component" value="Chromosome"/>
</dbReference>
<reference evidence="2 3" key="2">
    <citation type="journal article" date="2013" name="Stand. Genomic Sci.">
        <title>Complete genome sequence of Halorhodospira halophila SL1.</title>
        <authorList>
            <person name="Challacombe J.F."/>
            <person name="Majid S."/>
            <person name="Deole R."/>
            <person name="Brettin T.S."/>
            <person name="Bruce D."/>
            <person name="Delano S.F."/>
            <person name="Detter J.C."/>
            <person name="Gleasner C.D."/>
            <person name="Han C.S."/>
            <person name="Misra M."/>
            <person name="Reitenga K.G."/>
            <person name="Mikhailova N."/>
            <person name="Woyke T."/>
            <person name="Pitluck S."/>
            <person name="Nolan M."/>
            <person name="Land M.L."/>
            <person name="Saunders E."/>
            <person name="Tapia R."/>
            <person name="Lapidus A."/>
            <person name="Ivanova N."/>
            <person name="Hoff W.D."/>
        </authorList>
    </citation>
    <scope>NUCLEOTIDE SEQUENCE [LARGE SCALE GENOMIC DNA]</scope>
    <source>
        <strain evidence="3">DSM 244 / SL1</strain>
    </source>
</reference>
<dbReference type="InterPro" id="IPR043502">
    <property type="entry name" value="DNA/RNA_pol_sf"/>
</dbReference>
<gene>
    <name evidence="2" type="ordered locus">Hhal_1301</name>
</gene>
<feature type="region of interest" description="Disordered" evidence="1">
    <location>
        <begin position="1"/>
        <end position="21"/>
    </location>
</feature>
<organism evidence="2 3">
    <name type="scientific">Halorhodospira halophila (strain DSM 244 / SL1)</name>
    <name type="common">Ectothiorhodospira halophila (strain DSM 244 / SL1)</name>
    <dbReference type="NCBI Taxonomy" id="349124"/>
    <lineage>
        <taxon>Bacteria</taxon>
        <taxon>Pseudomonadati</taxon>
        <taxon>Pseudomonadota</taxon>
        <taxon>Gammaproteobacteria</taxon>
        <taxon>Chromatiales</taxon>
        <taxon>Ectothiorhodospiraceae</taxon>
        <taxon>Halorhodospira</taxon>
    </lineage>
</organism>
<reference evidence="3" key="1">
    <citation type="submission" date="2006-12" db="EMBL/GenBank/DDBJ databases">
        <title>Complete sequence of Halorhodospira halophila SL1.</title>
        <authorList>
            <consortium name="US DOE Joint Genome Institute"/>
            <person name="Copeland A."/>
            <person name="Lucas S."/>
            <person name="Lapidus A."/>
            <person name="Barry K."/>
            <person name="Detter J.C."/>
            <person name="Glavina del Rio T."/>
            <person name="Hammon N."/>
            <person name="Israni S."/>
            <person name="Dalin E."/>
            <person name="Tice H."/>
            <person name="Pitluck S."/>
            <person name="Saunders E."/>
            <person name="Brettin T."/>
            <person name="Bruce D."/>
            <person name="Han C."/>
            <person name="Tapia R."/>
            <person name="Schmutz J."/>
            <person name="Larimer F."/>
            <person name="Land M."/>
            <person name="Hauser L."/>
            <person name="Kyrpides N."/>
            <person name="Mikhailova N."/>
            <person name="Hoff W."/>
            <person name="Richardson P."/>
        </authorList>
    </citation>
    <scope>NUCLEOTIDE SEQUENCE [LARGE SCALE GENOMIC DNA]</scope>
    <source>
        <strain evidence="3">DSM 244 / SL1</strain>
    </source>
</reference>
<sequence length="175" mass="18871">MAAASFMHRRSSISASGTNTTPENAVWGVGQRLADRLAELGIQTTEDLARLPPRRIRQHFPVTLARTAEELRGCACHDLESEPAPRQQIVCSRTFGTPVRDKPALREAVADYAARAQSADLVFWVREAGGALVPTDGVMHNSPLGTGTKVGALAGLLPVRENASIAPLHHRHGER</sequence>
<accession>A1WWK8</accession>
<evidence type="ECO:0000313" key="3">
    <source>
        <dbReference type="Proteomes" id="UP000000647"/>
    </source>
</evidence>
<dbReference type="EMBL" id="CP000544">
    <property type="protein sequence ID" value="ABM62070.1"/>
    <property type="molecule type" value="Genomic_DNA"/>
</dbReference>
<dbReference type="eggNOG" id="COG0389">
    <property type="taxonomic scope" value="Bacteria"/>
</dbReference>
<evidence type="ECO:0000256" key="1">
    <source>
        <dbReference type="SAM" id="MobiDB-lite"/>
    </source>
</evidence>
<protein>
    <submittedName>
        <fullName evidence="2">Uncharacterized protein</fullName>
    </submittedName>
</protein>
<dbReference type="STRING" id="349124.Hhal_1301"/>
<keyword evidence="3" id="KW-1185">Reference proteome</keyword>
<dbReference type="Gene3D" id="1.10.150.20">
    <property type="entry name" value="5' to 3' exonuclease, C-terminal subdomain"/>
    <property type="match status" value="1"/>
</dbReference>
<evidence type="ECO:0000313" key="2">
    <source>
        <dbReference type="EMBL" id="ABM62070.1"/>
    </source>
</evidence>
<feature type="compositionally biased region" description="Polar residues" evidence="1">
    <location>
        <begin position="12"/>
        <end position="21"/>
    </location>
</feature>
<dbReference type="KEGG" id="hha:Hhal_1301"/>
<dbReference type="HOGENOM" id="CLU_1530471_0_0_6"/>